<keyword evidence="2" id="KW-1185">Reference proteome</keyword>
<dbReference type="EMBL" id="NRJG01000079">
    <property type="protein sequence ID" value="RIY37848.1"/>
    <property type="molecule type" value="Genomic_DNA"/>
</dbReference>
<dbReference type="RefSeq" id="WP_119531447.1">
    <property type="nucleotide sequence ID" value="NZ_JBHSSP010000032.1"/>
</dbReference>
<protein>
    <submittedName>
        <fullName evidence="1">Uncharacterized protein</fullName>
    </submittedName>
</protein>
<organism evidence="1 2">
    <name type="scientific">Psittacicella hinzii</name>
    <dbReference type="NCBI Taxonomy" id="2028575"/>
    <lineage>
        <taxon>Bacteria</taxon>
        <taxon>Pseudomonadati</taxon>
        <taxon>Pseudomonadota</taxon>
        <taxon>Gammaproteobacteria</taxon>
        <taxon>Pasteurellales</taxon>
        <taxon>Psittacicellaceae</taxon>
        <taxon>Psittacicella</taxon>
    </lineage>
</organism>
<accession>A0A3A1YKV2</accession>
<reference evidence="1 2" key="1">
    <citation type="submission" date="2017-08" db="EMBL/GenBank/DDBJ databases">
        <title>Reclassification of Bisgaard taxon 37 and 44.</title>
        <authorList>
            <person name="Christensen H."/>
        </authorList>
    </citation>
    <scope>NUCLEOTIDE SEQUENCE [LARGE SCALE GENOMIC DNA]</scope>
    <source>
        <strain evidence="1 2">111</strain>
    </source>
</reference>
<proteinExistence type="predicted"/>
<dbReference type="AlphaFoldDB" id="A0A3A1YKV2"/>
<dbReference type="Proteomes" id="UP000265916">
    <property type="component" value="Unassembled WGS sequence"/>
</dbReference>
<evidence type="ECO:0000313" key="2">
    <source>
        <dbReference type="Proteomes" id="UP000265916"/>
    </source>
</evidence>
<sequence length="132" mass="14918">MPRPYFKSLIAGSLTSLSFLAVNIYTQEARAADNANASTSQAEQAVINYYNSNEQQVTEFMQLLAKGKNLLARIANNREVTITQVLYNYPTVFVYSFANQAKVVQGKYQNHKLEEFGKFVSLCNNLYQTART</sequence>
<gene>
    <name evidence="1" type="ORF">CKF58_04605</name>
</gene>
<evidence type="ECO:0000313" key="1">
    <source>
        <dbReference type="EMBL" id="RIY37848.1"/>
    </source>
</evidence>
<name>A0A3A1YKV2_9GAMM</name>
<comment type="caution">
    <text evidence="1">The sequence shown here is derived from an EMBL/GenBank/DDBJ whole genome shotgun (WGS) entry which is preliminary data.</text>
</comment>